<evidence type="ECO:0000256" key="6">
    <source>
        <dbReference type="ARBA" id="ARBA00022741"/>
    </source>
</evidence>
<dbReference type="InterPro" id="IPR008250">
    <property type="entry name" value="ATPase_P-typ_transduc_dom_A_sf"/>
</dbReference>
<proteinExistence type="inferred from homology"/>
<evidence type="ECO:0000256" key="4">
    <source>
        <dbReference type="ARBA" id="ARBA00022692"/>
    </source>
</evidence>
<evidence type="ECO:0000256" key="5">
    <source>
        <dbReference type="ARBA" id="ARBA00022723"/>
    </source>
</evidence>
<dbReference type="GO" id="GO:0005507">
    <property type="term" value="F:copper ion binding"/>
    <property type="evidence" value="ECO:0007669"/>
    <property type="project" value="TreeGrafter"/>
</dbReference>
<feature type="transmembrane region" description="Helical" evidence="11">
    <location>
        <begin position="181"/>
        <end position="200"/>
    </location>
</feature>
<keyword evidence="9 11" id="KW-1133">Transmembrane helix</keyword>
<dbReference type="GO" id="GO:0005886">
    <property type="term" value="C:plasma membrane"/>
    <property type="evidence" value="ECO:0007669"/>
    <property type="project" value="UniProtKB-SubCell"/>
</dbReference>
<sequence>MDVLIAMGTMASYATGFATLFFPIANYAGVAAMIFAFHLTGRYIETRAKGRASQAIKKLLELGAKTAHILLDGREKEIPIEEVKVGDVIVVRPGEKIPTDGEIIEGDSAIDESMATGESMPVQKKKGDKAIGATVNQQGLLKVKATKVGKDTFLSQVIKMVEECQGSKVPIQEFADRVTSWFVPTILIVASLTFIFWLIFPDALKVAGVWATSFLPWVNPTLGIFTLAIFA</sequence>
<dbReference type="AlphaFoldDB" id="X1G1R6"/>
<evidence type="ECO:0000259" key="12">
    <source>
        <dbReference type="Pfam" id="PF00122"/>
    </source>
</evidence>
<dbReference type="Gene3D" id="2.70.150.10">
    <property type="entry name" value="Calcium-transporting ATPase, cytoplasmic transduction domain A"/>
    <property type="match status" value="1"/>
</dbReference>
<dbReference type="GO" id="GO:0055070">
    <property type="term" value="P:copper ion homeostasis"/>
    <property type="evidence" value="ECO:0007669"/>
    <property type="project" value="TreeGrafter"/>
</dbReference>
<organism evidence="13">
    <name type="scientific">marine sediment metagenome</name>
    <dbReference type="NCBI Taxonomy" id="412755"/>
    <lineage>
        <taxon>unclassified sequences</taxon>
        <taxon>metagenomes</taxon>
        <taxon>ecological metagenomes</taxon>
    </lineage>
</organism>
<evidence type="ECO:0000256" key="11">
    <source>
        <dbReference type="SAM" id="Phobius"/>
    </source>
</evidence>
<dbReference type="GO" id="GO:0043682">
    <property type="term" value="F:P-type divalent copper transporter activity"/>
    <property type="evidence" value="ECO:0007669"/>
    <property type="project" value="TreeGrafter"/>
</dbReference>
<feature type="transmembrane region" description="Helical" evidence="11">
    <location>
        <begin position="206"/>
        <end position="230"/>
    </location>
</feature>
<dbReference type="NCBIfam" id="TIGR01494">
    <property type="entry name" value="ATPase_P-type"/>
    <property type="match status" value="1"/>
</dbReference>
<dbReference type="InterPro" id="IPR059000">
    <property type="entry name" value="ATPase_P-type_domA"/>
</dbReference>
<dbReference type="GO" id="GO:0005524">
    <property type="term" value="F:ATP binding"/>
    <property type="evidence" value="ECO:0007669"/>
    <property type="project" value="UniProtKB-KW"/>
</dbReference>
<feature type="domain" description="P-type ATPase A" evidence="12">
    <location>
        <begin position="62"/>
        <end position="162"/>
    </location>
</feature>
<keyword evidence="10 11" id="KW-0472">Membrane</keyword>
<dbReference type="SUPFAM" id="SSF81653">
    <property type="entry name" value="Calcium ATPase, transduction domain A"/>
    <property type="match status" value="1"/>
</dbReference>
<keyword evidence="8" id="KW-1278">Translocase</keyword>
<dbReference type="FunFam" id="2.70.150.10:FF:000020">
    <property type="entry name" value="Copper-exporting P-type ATPase A"/>
    <property type="match status" value="1"/>
</dbReference>
<accession>X1G1R6</accession>
<comment type="caution">
    <text evidence="13">The sequence shown here is derived from an EMBL/GenBank/DDBJ whole genome shotgun (WGS) entry which is preliminary data.</text>
</comment>
<dbReference type="PANTHER" id="PTHR43520">
    <property type="entry name" value="ATP7, ISOFORM B"/>
    <property type="match status" value="1"/>
</dbReference>
<reference evidence="13" key="1">
    <citation type="journal article" date="2014" name="Front. Microbiol.">
        <title>High frequency of phylogenetically diverse reductive dehalogenase-homologous genes in deep subseafloor sedimentary metagenomes.</title>
        <authorList>
            <person name="Kawai M."/>
            <person name="Futagami T."/>
            <person name="Toyoda A."/>
            <person name="Takaki Y."/>
            <person name="Nishi S."/>
            <person name="Hori S."/>
            <person name="Arai W."/>
            <person name="Tsubouchi T."/>
            <person name="Morono Y."/>
            <person name="Uchiyama I."/>
            <person name="Ito T."/>
            <person name="Fujiyama A."/>
            <person name="Inagaki F."/>
            <person name="Takami H."/>
        </authorList>
    </citation>
    <scope>NUCLEOTIDE SEQUENCE</scope>
    <source>
        <strain evidence="13">Expedition CK06-06</strain>
    </source>
</reference>
<keyword evidence="3" id="KW-1003">Cell membrane</keyword>
<evidence type="ECO:0000313" key="13">
    <source>
        <dbReference type="EMBL" id="GAH38755.1"/>
    </source>
</evidence>
<dbReference type="Pfam" id="PF00122">
    <property type="entry name" value="E1-E2_ATPase"/>
    <property type="match status" value="1"/>
</dbReference>
<name>X1G1R6_9ZZZZ</name>
<dbReference type="PANTHER" id="PTHR43520:SF8">
    <property type="entry name" value="P-TYPE CU(+) TRANSPORTER"/>
    <property type="match status" value="1"/>
</dbReference>
<feature type="non-terminal residue" evidence="13">
    <location>
        <position position="231"/>
    </location>
</feature>
<evidence type="ECO:0000256" key="3">
    <source>
        <dbReference type="ARBA" id="ARBA00022475"/>
    </source>
</evidence>
<evidence type="ECO:0000256" key="2">
    <source>
        <dbReference type="ARBA" id="ARBA00006024"/>
    </source>
</evidence>
<evidence type="ECO:0000256" key="7">
    <source>
        <dbReference type="ARBA" id="ARBA00022840"/>
    </source>
</evidence>
<feature type="transmembrane region" description="Helical" evidence="11">
    <location>
        <begin position="20"/>
        <end position="41"/>
    </location>
</feature>
<comment type="similarity">
    <text evidence="2">Belongs to the cation transport ATPase (P-type) (TC 3.A.3) family. Type IB subfamily.</text>
</comment>
<dbReference type="InterPro" id="IPR001757">
    <property type="entry name" value="P_typ_ATPase"/>
</dbReference>
<keyword evidence="4 11" id="KW-0812">Transmembrane</keyword>
<evidence type="ECO:0000256" key="10">
    <source>
        <dbReference type="ARBA" id="ARBA00023136"/>
    </source>
</evidence>
<dbReference type="GO" id="GO:0016887">
    <property type="term" value="F:ATP hydrolysis activity"/>
    <property type="evidence" value="ECO:0007669"/>
    <property type="project" value="InterPro"/>
</dbReference>
<comment type="subcellular location">
    <subcellularLocation>
        <location evidence="1">Cell membrane</location>
        <topology evidence="1">Multi-pass membrane protein</topology>
    </subcellularLocation>
</comment>
<evidence type="ECO:0000256" key="8">
    <source>
        <dbReference type="ARBA" id="ARBA00022967"/>
    </source>
</evidence>
<evidence type="ECO:0000256" key="1">
    <source>
        <dbReference type="ARBA" id="ARBA00004651"/>
    </source>
</evidence>
<evidence type="ECO:0000256" key="9">
    <source>
        <dbReference type="ARBA" id="ARBA00022989"/>
    </source>
</evidence>
<dbReference type="EMBL" id="BARU01010904">
    <property type="protein sequence ID" value="GAH38755.1"/>
    <property type="molecule type" value="Genomic_DNA"/>
</dbReference>
<keyword evidence="5" id="KW-0479">Metal-binding</keyword>
<keyword evidence="6" id="KW-0547">Nucleotide-binding</keyword>
<protein>
    <recommendedName>
        <fullName evidence="12">P-type ATPase A domain-containing protein</fullName>
    </recommendedName>
</protein>
<gene>
    <name evidence="13" type="ORF">S03H2_20646</name>
</gene>
<keyword evidence="7" id="KW-0067">ATP-binding</keyword>